<evidence type="ECO:0000256" key="10">
    <source>
        <dbReference type="PROSITE-ProRule" id="PRU10141"/>
    </source>
</evidence>
<sequence length="488" mass="55818">MIKSFREYVVDLVREPGNILGPDSSINGGFHSLMPSPFQLYRLKEFQQPYMDYASYCQIINSRSSSSHFENPLHSGGIEKTKQLKENGLRENQNPSLNTASGRDCFVKEMPVETAEGSTMNSRLHEDKLAKEQTLRKEIGVSGSTDVNSEKQLKDNMPCQSDLEEIGAVLDNQGIFSTISVPRYLHLEPSLAIDWLEISWDELHIKERVGAGSFGTVHRAEWHGLDVAVKVLTDQDLHDDQLKQFLRDGYSHFITIPNVLMIFKVAIMKRVRHPNVVLFMGAVMKRPHLSIVTEYLPRGSLYRFIHRPTAGETLDQRRRLHMALDVAKGINYLHCLNPPIVHWDLKSPNLLVDKNWTVKTREGEPPEEYNTWLSSERESSKDHLTWFRPEKGNHLRNIPHGFPVKGRESSKDHLTWFRLAKGNHLRNIPHGFPVKGSHLKNYDRLRPANGSHPLLRGIVHNITQGEKSYLSTKTFEFDSIQLDDISTA</sequence>
<comment type="catalytic activity">
    <reaction evidence="8">
        <text>L-threonyl-[protein] + ATP = O-phospho-L-threonyl-[protein] + ADP + H(+)</text>
        <dbReference type="Rhea" id="RHEA:46608"/>
        <dbReference type="Rhea" id="RHEA-COMP:11060"/>
        <dbReference type="Rhea" id="RHEA-COMP:11605"/>
        <dbReference type="ChEBI" id="CHEBI:15378"/>
        <dbReference type="ChEBI" id="CHEBI:30013"/>
        <dbReference type="ChEBI" id="CHEBI:30616"/>
        <dbReference type="ChEBI" id="CHEBI:61977"/>
        <dbReference type="ChEBI" id="CHEBI:456216"/>
        <dbReference type="EC" id="2.7.11.1"/>
    </reaction>
</comment>
<comment type="catalytic activity">
    <reaction evidence="9">
        <text>L-seryl-[protein] + ATP = O-phospho-L-seryl-[protein] + ADP + H(+)</text>
        <dbReference type="Rhea" id="RHEA:17989"/>
        <dbReference type="Rhea" id="RHEA-COMP:9863"/>
        <dbReference type="Rhea" id="RHEA-COMP:11604"/>
        <dbReference type="ChEBI" id="CHEBI:15378"/>
        <dbReference type="ChEBI" id="CHEBI:29999"/>
        <dbReference type="ChEBI" id="CHEBI:30616"/>
        <dbReference type="ChEBI" id="CHEBI:83421"/>
        <dbReference type="ChEBI" id="CHEBI:456216"/>
        <dbReference type="EC" id="2.7.11.1"/>
    </reaction>
</comment>
<accession>A0A6A3BSU9</accession>
<feature type="binding site" evidence="10">
    <location>
        <position position="230"/>
    </location>
    <ligand>
        <name>ATP</name>
        <dbReference type="ChEBI" id="CHEBI:30616"/>
    </ligand>
</feature>
<evidence type="ECO:0000313" key="13">
    <source>
        <dbReference type="EMBL" id="KAE8719565.1"/>
    </source>
</evidence>
<dbReference type="FunFam" id="3.30.200.20:FF:000060">
    <property type="entry name" value="Serine/threonine-protein kinase isoform 1"/>
    <property type="match status" value="1"/>
</dbReference>
<evidence type="ECO:0000256" key="2">
    <source>
        <dbReference type="ARBA" id="ARBA00012513"/>
    </source>
</evidence>
<dbReference type="PROSITE" id="PS50011">
    <property type="entry name" value="PROTEIN_KINASE_DOM"/>
    <property type="match status" value="1"/>
</dbReference>
<dbReference type="InterPro" id="IPR000719">
    <property type="entry name" value="Prot_kinase_dom"/>
</dbReference>
<dbReference type="Gene3D" id="1.10.510.10">
    <property type="entry name" value="Transferase(Phosphotransferase) domain 1"/>
    <property type="match status" value="1"/>
</dbReference>
<dbReference type="GO" id="GO:0005524">
    <property type="term" value="F:ATP binding"/>
    <property type="evidence" value="ECO:0007669"/>
    <property type="project" value="UniProtKB-UniRule"/>
</dbReference>
<evidence type="ECO:0000256" key="1">
    <source>
        <dbReference type="ARBA" id="ARBA00010507"/>
    </source>
</evidence>
<name>A0A6A3BSU9_HIBSY</name>
<dbReference type="Proteomes" id="UP000436088">
    <property type="component" value="Unassembled WGS sequence"/>
</dbReference>
<dbReference type="PROSITE" id="PS00107">
    <property type="entry name" value="PROTEIN_KINASE_ATP"/>
    <property type="match status" value="1"/>
</dbReference>
<evidence type="ECO:0000256" key="9">
    <source>
        <dbReference type="ARBA" id="ARBA00048679"/>
    </source>
</evidence>
<dbReference type="EC" id="2.7.11.1" evidence="2"/>
<dbReference type="AlphaFoldDB" id="A0A6A3BSU9"/>
<keyword evidence="3 11" id="KW-0723">Serine/threonine-protein kinase</keyword>
<dbReference type="InterPro" id="IPR008271">
    <property type="entry name" value="Ser/Thr_kinase_AS"/>
</dbReference>
<evidence type="ECO:0000256" key="5">
    <source>
        <dbReference type="ARBA" id="ARBA00022741"/>
    </source>
</evidence>
<dbReference type="EMBL" id="VEPZ02000784">
    <property type="protein sequence ID" value="KAE8719565.1"/>
    <property type="molecule type" value="Genomic_DNA"/>
</dbReference>
<evidence type="ECO:0000256" key="4">
    <source>
        <dbReference type="ARBA" id="ARBA00022679"/>
    </source>
</evidence>
<dbReference type="InterPro" id="IPR011009">
    <property type="entry name" value="Kinase-like_dom_sf"/>
</dbReference>
<evidence type="ECO:0000259" key="12">
    <source>
        <dbReference type="PROSITE" id="PS50011"/>
    </source>
</evidence>
<dbReference type="PANTHER" id="PTHR44329:SF96">
    <property type="entry name" value="OS04G0610900 PROTEIN"/>
    <property type="match status" value="1"/>
</dbReference>
<dbReference type="SUPFAM" id="SSF56112">
    <property type="entry name" value="Protein kinase-like (PK-like)"/>
    <property type="match status" value="1"/>
</dbReference>
<keyword evidence="5 10" id="KW-0547">Nucleotide-binding</keyword>
<dbReference type="SMART" id="SM00220">
    <property type="entry name" value="S_TKc"/>
    <property type="match status" value="1"/>
</dbReference>
<dbReference type="PANTHER" id="PTHR44329">
    <property type="entry name" value="SERINE/THREONINE-PROTEIN KINASE TNNI3K-RELATED"/>
    <property type="match status" value="1"/>
</dbReference>
<feature type="domain" description="Protein kinase" evidence="12">
    <location>
        <begin position="203"/>
        <end position="488"/>
    </location>
</feature>
<keyword evidence="14" id="KW-1185">Reference proteome</keyword>
<evidence type="ECO:0000256" key="8">
    <source>
        <dbReference type="ARBA" id="ARBA00047899"/>
    </source>
</evidence>
<dbReference type="Pfam" id="PF07714">
    <property type="entry name" value="PK_Tyr_Ser-Thr"/>
    <property type="match status" value="1"/>
</dbReference>
<comment type="caution">
    <text evidence="13">The sequence shown here is derived from an EMBL/GenBank/DDBJ whole genome shotgun (WGS) entry which is preliminary data.</text>
</comment>
<organism evidence="13 14">
    <name type="scientific">Hibiscus syriacus</name>
    <name type="common">Rose of Sharon</name>
    <dbReference type="NCBI Taxonomy" id="106335"/>
    <lineage>
        <taxon>Eukaryota</taxon>
        <taxon>Viridiplantae</taxon>
        <taxon>Streptophyta</taxon>
        <taxon>Embryophyta</taxon>
        <taxon>Tracheophyta</taxon>
        <taxon>Spermatophyta</taxon>
        <taxon>Magnoliopsida</taxon>
        <taxon>eudicotyledons</taxon>
        <taxon>Gunneridae</taxon>
        <taxon>Pentapetalae</taxon>
        <taxon>rosids</taxon>
        <taxon>malvids</taxon>
        <taxon>Malvales</taxon>
        <taxon>Malvaceae</taxon>
        <taxon>Malvoideae</taxon>
        <taxon>Hibiscus</taxon>
    </lineage>
</organism>
<keyword evidence="6" id="KW-0418">Kinase</keyword>
<protein>
    <recommendedName>
        <fullName evidence="2">non-specific serine/threonine protein kinase</fullName>
        <ecNumber evidence="2">2.7.11.1</ecNumber>
    </recommendedName>
</protein>
<dbReference type="GO" id="GO:0004674">
    <property type="term" value="F:protein serine/threonine kinase activity"/>
    <property type="evidence" value="ECO:0007669"/>
    <property type="project" value="UniProtKB-KW"/>
</dbReference>
<proteinExistence type="inferred from homology"/>
<keyword evidence="4" id="KW-0808">Transferase</keyword>
<evidence type="ECO:0000256" key="6">
    <source>
        <dbReference type="ARBA" id="ARBA00022777"/>
    </source>
</evidence>
<evidence type="ECO:0000313" key="14">
    <source>
        <dbReference type="Proteomes" id="UP000436088"/>
    </source>
</evidence>
<reference evidence="13" key="1">
    <citation type="submission" date="2019-09" db="EMBL/GenBank/DDBJ databases">
        <title>Draft genome information of white flower Hibiscus syriacus.</title>
        <authorList>
            <person name="Kim Y.-M."/>
        </authorList>
    </citation>
    <scope>NUCLEOTIDE SEQUENCE [LARGE SCALE GENOMIC DNA]</scope>
    <source>
        <strain evidence="13">YM2019G1</strain>
    </source>
</reference>
<dbReference type="InterPro" id="IPR017441">
    <property type="entry name" value="Protein_kinase_ATP_BS"/>
</dbReference>
<evidence type="ECO:0000256" key="11">
    <source>
        <dbReference type="RuleBase" id="RU000304"/>
    </source>
</evidence>
<comment type="similarity">
    <text evidence="1">Belongs to the protein kinase superfamily. TKL Ser/Thr protein kinase family. RAF subfamily.</text>
</comment>
<gene>
    <name evidence="13" type="ORF">F3Y22_tig00109945pilonHSYRG00227</name>
</gene>
<evidence type="ECO:0000256" key="3">
    <source>
        <dbReference type="ARBA" id="ARBA00022527"/>
    </source>
</evidence>
<dbReference type="PROSITE" id="PS00108">
    <property type="entry name" value="PROTEIN_KINASE_ST"/>
    <property type="match status" value="1"/>
</dbReference>
<keyword evidence="7 10" id="KW-0067">ATP-binding</keyword>
<evidence type="ECO:0000256" key="7">
    <source>
        <dbReference type="ARBA" id="ARBA00022840"/>
    </source>
</evidence>
<dbReference type="Gene3D" id="3.30.200.20">
    <property type="entry name" value="Phosphorylase Kinase, domain 1"/>
    <property type="match status" value="1"/>
</dbReference>
<dbReference type="InterPro" id="IPR001245">
    <property type="entry name" value="Ser-Thr/Tyr_kinase_cat_dom"/>
</dbReference>
<dbReference type="InterPro" id="IPR051681">
    <property type="entry name" value="Ser/Thr_Kinases-Pseudokinases"/>
</dbReference>